<sequence>MERGKRQESTEQEQDKARANARAPACHKAFCTCTHTTMGDTMRLRFRVLVSDEVQQAPRLSDLSAPPSPASCDGEAWKNTPLLSPWT</sequence>
<comment type="caution">
    <text evidence="2">The sequence shown here is derived from an EMBL/GenBank/DDBJ whole genome shotgun (WGS) entry which is preliminary data.</text>
</comment>
<evidence type="ECO:0000313" key="3">
    <source>
        <dbReference type="Proteomes" id="UP000005426"/>
    </source>
</evidence>
<dbReference type="HOGENOM" id="CLU_2483642_0_0_1"/>
<feature type="region of interest" description="Disordered" evidence="1">
    <location>
        <begin position="59"/>
        <end position="87"/>
    </location>
</feature>
<gene>
    <name evidence="2" type="ORF">TRIATDRAFT_258816</name>
</gene>
<evidence type="ECO:0000256" key="1">
    <source>
        <dbReference type="SAM" id="MobiDB-lite"/>
    </source>
</evidence>
<reference evidence="2 3" key="1">
    <citation type="journal article" date="2011" name="Genome Biol.">
        <title>Comparative genome sequence analysis underscores mycoparasitism as the ancestral life style of Trichoderma.</title>
        <authorList>
            <person name="Kubicek C.P."/>
            <person name="Herrera-Estrella A."/>
            <person name="Seidl-Seiboth V."/>
            <person name="Martinez D.A."/>
            <person name="Druzhinina I.S."/>
            <person name="Thon M."/>
            <person name="Zeilinger S."/>
            <person name="Casas-Flores S."/>
            <person name="Horwitz B.A."/>
            <person name="Mukherjee P.K."/>
            <person name="Mukherjee M."/>
            <person name="Kredics L."/>
            <person name="Alcaraz L.D."/>
            <person name="Aerts A."/>
            <person name="Antal Z."/>
            <person name="Atanasova L."/>
            <person name="Cervantes-Badillo M.G."/>
            <person name="Challacombe J."/>
            <person name="Chertkov O."/>
            <person name="McCluskey K."/>
            <person name="Coulpier F."/>
            <person name="Deshpande N."/>
            <person name="von Doehren H."/>
            <person name="Ebbole D.J."/>
            <person name="Esquivel-Naranjo E.U."/>
            <person name="Fekete E."/>
            <person name="Flipphi M."/>
            <person name="Glaser F."/>
            <person name="Gomez-Rodriguez E.Y."/>
            <person name="Gruber S."/>
            <person name="Han C."/>
            <person name="Henrissat B."/>
            <person name="Hermosa R."/>
            <person name="Hernandez-Onate M."/>
            <person name="Karaffa L."/>
            <person name="Kosti I."/>
            <person name="Le Crom S."/>
            <person name="Lindquist E."/>
            <person name="Lucas S."/>
            <person name="Luebeck M."/>
            <person name="Luebeck P.S."/>
            <person name="Margeot A."/>
            <person name="Metz B."/>
            <person name="Misra M."/>
            <person name="Nevalainen H."/>
            <person name="Omann M."/>
            <person name="Packer N."/>
            <person name="Perrone G."/>
            <person name="Uresti-Rivera E.E."/>
            <person name="Salamov A."/>
            <person name="Schmoll M."/>
            <person name="Seiboth B."/>
            <person name="Shapiro H."/>
            <person name="Sukno S."/>
            <person name="Tamayo-Ramos J.A."/>
            <person name="Tisch D."/>
            <person name="Wiest A."/>
            <person name="Wilkinson H.H."/>
            <person name="Zhang M."/>
            <person name="Coutinho P.M."/>
            <person name="Kenerley C.M."/>
            <person name="Monte E."/>
            <person name="Baker S.E."/>
            <person name="Grigoriev I.V."/>
        </authorList>
    </citation>
    <scope>NUCLEOTIDE SEQUENCE [LARGE SCALE GENOMIC DNA]</scope>
    <source>
        <strain evidence="3">ATCC 20476 / IMI 206040</strain>
    </source>
</reference>
<dbReference type="AlphaFoldDB" id="G9P6V7"/>
<protein>
    <submittedName>
        <fullName evidence="2">Uncharacterized protein</fullName>
    </submittedName>
</protein>
<feature type="compositionally biased region" description="Basic and acidic residues" evidence="1">
    <location>
        <begin position="1"/>
        <end position="18"/>
    </location>
</feature>
<accession>G9P6V7</accession>
<evidence type="ECO:0000313" key="2">
    <source>
        <dbReference type="EMBL" id="EHK40683.1"/>
    </source>
</evidence>
<feature type="region of interest" description="Disordered" evidence="1">
    <location>
        <begin position="1"/>
        <end position="21"/>
    </location>
</feature>
<dbReference type="EMBL" id="ABDG02000027">
    <property type="protein sequence ID" value="EHK40683.1"/>
    <property type="molecule type" value="Genomic_DNA"/>
</dbReference>
<dbReference type="Proteomes" id="UP000005426">
    <property type="component" value="Unassembled WGS sequence"/>
</dbReference>
<organism evidence="2 3">
    <name type="scientific">Hypocrea atroviridis (strain ATCC 20476 / IMI 206040)</name>
    <name type="common">Trichoderma atroviride</name>
    <dbReference type="NCBI Taxonomy" id="452589"/>
    <lineage>
        <taxon>Eukaryota</taxon>
        <taxon>Fungi</taxon>
        <taxon>Dikarya</taxon>
        <taxon>Ascomycota</taxon>
        <taxon>Pezizomycotina</taxon>
        <taxon>Sordariomycetes</taxon>
        <taxon>Hypocreomycetidae</taxon>
        <taxon>Hypocreales</taxon>
        <taxon>Hypocreaceae</taxon>
        <taxon>Trichoderma</taxon>
    </lineage>
</organism>
<proteinExistence type="predicted"/>
<keyword evidence="3" id="KW-1185">Reference proteome</keyword>
<name>G9P6V7_HYPAI</name>